<dbReference type="SUPFAM" id="SSF50182">
    <property type="entry name" value="Sm-like ribonucleoproteins"/>
    <property type="match status" value="1"/>
</dbReference>
<proteinExistence type="predicted"/>
<dbReference type="InterPro" id="IPR001163">
    <property type="entry name" value="Sm_dom_euk/arc"/>
</dbReference>
<dbReference type="CDD" id="cd06168">
    <property type="entry name" value="LSMD1"/>
    <property type="match status" value="1"/>
</dbReference>
<gene>
    <name evidence="2" type="ORF">S7711_08673</name>
</gene>
<accession>A0A084AYU9</accession>
<sequence>MDKEEAREYLSSLLNHTLRVVVTDGRMFSGSFKCTDPDKNVILAHAYEYRQPTAEKKAEGAQEAASTSQATVTLDMTSRYLGLIVIPGEHIVKMEVERFASQLKSGV</sequence>
<reference evidence="2 3" key="1">
    <citation type="journal article" date="2014" name="BMC Genomics">
        <title>Comparative genome sequencing reveals chemotype-specific gene clusters in the toxigenic black mold Stachybotrys.</title>
        <authorList>
            <person name="Semeiks J."/>
            <person name="Borek D."/>
            <person name="Otwinowski Z."/>
            <person name="Grishin N.V."/>
        </authorList>
    </citation>
    <scope>NUCLEOTIDE SEQUENCE [LARGE SCALE GENOMIC DNA]</scope>
    <source>
        <strain evidence="3">CBS 109288 / IBT 7711</strain>
    </source>
</reference>
<dbReference type="HOGENOM" id="CLU_076902_4_0_1"/>
<dbReference type="InterPro" id="IPR034110">
    <property type="entry name" value="LSMD1_Sm"/>
</dbReference>
<dbReference type="SMART" id="SM00651">
    <property type="entry name" value="Sm"/>
    <property type="match status" value="1"/>
</dbReference>
<dbReference type="OrthoDB" id="368909at2759"/>
<dbReference type="EMBL" id="KL648437">
    <property type="protein sequence ID" value="KEY70478.1"/>
    <property type="molecule type" value="Genomic_DNA"/>
</dbReference>
<dbReference type="PANTHER" id="PTHR10701">
    <property type="entry name" value="SMALL NUCLEAR RIBONUCLEOPROTEIN-ASSOCIATED PROTEIN B AND N"/>
    <property type="match status" value="1"/>
</dbReference>
<dbReference type="Proteomes" id="UP000028045">
    <property type="component" value="Unassembled WGS sequence"/>
</dbReference>
<dbReference type="Pfam" id="PF01423">
    <property type="entry name" value="LSM"/>
    <property type="match status" value="1"/>
</dbReference>
<evidence type="ECO:0000259" key="1">
    <source>
        <dbReference type="SMART" id="SM00651"/>
    </source>
</evidence>
<dbReference type="GO" id="GO:0031417">
    <property type="term" value="C:NatC complex"/>
    <property type="evidence" value="ECO:0007669"/>
    <property type="project" value="InterPro"/>
</dbReference>
<dbReference type="PANTHER" id="PTHR10701:SF5">
    <property type="entry name" value="N-ALPHA-ACETYLTRANSFERASE 38, NATC AUXILIARY SUBUNIT"/>
    <property type="match status" value="1"/>
</dbReference>
<evidence type="ECO:0000313" key="2">
    <source>
        <dbReference type="EMBL" id="KEY70478.1"/>
    </source>
</evidence>
<dbReference type="InterPro" id="IPR050914">
    <property type="entry name" value="snRNP_SmB/NAA38-like"/>
</dbReference>
<evidence type="ECO:0000313" key="3">
    <source>
        <dbReference type="Proteomes" id="UP000028045"/>
    </source>
</evidence>
<feature type="domain" description="Sm" evidence="1">
    <location>
        <begin position="8"/>
        <end position="96"/>
    </location>
</feature>
<dbReference type="InterPro" id="IPR010920">
    <property type="entry name" value="LSM_dom_sf"/>
</dbReference>
<protein>
    <recommendedName>
        <fullName evidence="1">Sm domain-containing protein</fullName>
    </recommendedName>
</protein>
<organism evidence="2 3">
    <name type="scientific">Stachybotrys chartarum (strain CBS 109288 / IBT 7711)</name>
    <name type="common">Toxic black mold</name>
    <name type="synonym">Stilbospora chartarum</name>
    <dbReference type="NCBI Taxonomy" id="1280523"/>
    <lineage>
        <taxon>Eukaryota</taxon>
        <taxon>Fungi</taxon>
        <taxon>Dikarya</taxon>
        <taxon>Ascomycota</taxon>
        <taxon>Pezizomycotina</taxon>
        <taxon>Sordariomycetes</taxon>
        <taxon>Hypocreomycetidae</taxon>
        <taxon>Hypocreales</taxon>
        <taxon>Stachybotryaceae</taxon>
        <taxon>Stachybotrys</taxon>
    </lineage>
</organism>
<keyword evidence="3" id="KW-1185">Reference proteome</keyword>
<dbReference type="Gene3D" id="2.30.30.100">
    <property type="match status" value="1"/>
</dbReference>
<name>A0A084AYU9_STACB</name>
<dbReference type="AlphaFoldDB" id="A0A084AYU9"/>